<organism evidence="2 4">
    <name type="scientific">Rhodococcus opacus</name>
    <name type="common">Nocardia opaca</name>
    <dbReference type="NCBI Taxonomy" id="37919"/>
    <lineage>
        <taxon>Bacteria</taxon>
        <taxon>Bacillati</taxon>
        <taxon>Actinomycetota</taxon>
        <taxon>Actinomycetes</taxon>
        <taxon>Mycobacteriales</taxon>
        <taxon>Nocardiaceae</taxon>
        <taxon>Rhodococcus</taxon>
    </lineage>
</organism>
<reference evidence="1" key="1">
    <citation type="submission" date="2022-12" db="EMBL/GenBank/DDBJ databases">
        <authorList>
            <person name="Krivoruchko A.V."/>
            <person name="Elkin A."/>
        </authorList>
    </citation>
    <scope>NUCLEOTIDE SEQUENCE</scope>
    <source>
        <strain evidence="1">IEGM 249</strain>
    </source>
</reference>
<geneLocation type="plasmid" evidence="2 4">
    <name>pRho-VOC14-L</name>
</geneLocation>
<protein>
    <submittedName>
        <fullName evidence="2">Uncharacterized protein</fullName>
    </submittedName>
</protein>
<keyword evidence="2" id="KW-0614">Plasmid</keyword>
<evidence type="ECO:0000313" key="4">
    <source>
        <dbReference type="Proteomes" id="UP001231166"/>
    </source>
</evidence>
<dbReference type="EMBL" id="JAPWIS010000010">
    <property type="protein sequence ID" value="MCZ4585981.1"/>
    <property type="molecule type" value="Genomic_DNA"/>
</dbReference>
<keyword evidence="3" id="KW-1185">Reference proteome</keyword>
<dbReference type="RefSeq" id="WP_133987642.1">
    <property type="nucleotide sequence ID" value="NZ_CP130956.1"/>
</dbReference>
<dbReference type="AlphaFoldDB" id="A0AAX3YU70"/>
<name>A0AAX3YU70_RHOOP</name>
<gene>
    <name evidence="1" type="ORF">O4328_20145</name>
    <name evidence="2" type="ORF">Q5707_42250</name>
</gene>
<reference evidence="2" key="2">
    <citation type="submission" date="2023-07" db="EMBL/GenBank/DDBJ databases">
        <title>Genomic analysis of Rhodococcus opacus VOC-14 with glycol ethers degradation activity.</title>
        <authorList>
            <person name="Narkevich D.A."/>
            <person name="Hlushen A.M."/>
            <person name="Akhremchuk A.E."/>
            <person name="Sikolenko M.A."/>
            <person name="Valentovich L.N."/>
        </authorList>
    </citation>
    <scope>NUCLEOTIDE SEQUENCE</scope>
    <source>
        <strain evidence="2">VOC-14</strain>
        <plasmid evidence="2">pRho-VOC14-L</plasmid>
    </source>
</reference>
<sequence>MSVTPLRPVHLDHLRMPSSDSAMGVGFRCVTPVRMNAVSGYPRATRSDSAFERVKHTLFFELAERACTVFRGDRLAMSANAMTVARESSVSALRI</sequence>
<evidence type="ECO:0000313" key="2">
    <source>
        <dbReference type="EMBL" id="WLF52065.1"/>
    </source>
</evidence>
<dbReference type="EMBL" id="CP130956">
    <property type="protein sequence ID" value="WLF52065.1"/>
    <property type="molecule type" value="Genomic_DNA"/>
</dbReference>
<dbReference type="Proteomes" id="UP001066327">
    <property type="component" value="Unassembled WGS sequence"/>
</dbReference>
<evidence type="ECO:0000313" key="1">
    <source>
        <dbReference type="EMBL" id="MCZ4585981.1"/>
    </source>
</evidence>
<dbReference type="Proteomes" id="UP001231166">
    <property type="component" value="Plasmid pRho-VOC14-L"/>
</dbReference>
<evidence type="ECO:0000313" key="3">
    <source>
        <dbReference type="Proteomes" id="UP001066327"/>
    </source>
</evidence>
<accession>A0AAX3YU70</accession>
<proteinExistence type="predicted"/>